<gene>
    <name evidence="9" type="ORF">APZ18_09060</name>
</gene>
<comment type="pathway">
    <text evidence="1">Glycan metabolism; L-arabinan degradation.</text>
</comment>
<feature type="active site" description="Proton donor" evidence="5">
    <location>
        <position position="310"/>
    </location>
</feature>
<dbReference type="InterPro" id="IPR008964">
    <property type="entry name" value="Invasin/intimin_cell_adhesion"/>
</dbReference>
<dbReference type="Pfam" id="PF04616">
    <property type="entry name" value="Glyco_hydro_43"/>
    <property type="match status" value="1"/>
</dbReference>
<accession>A0AAW3JQ89</accession>
<evidence type="ECO:0000256" key="5">
    <source>
        <dbReference type="PIRSR" id="PIRSR606710-1"/>
    </source>
</evidence>
<evidence type="ECO:0000256" key="2">
    <source>
        <dbReference type="ARBA" id="ARBA00009865"/>
    </source>
</evidence>
<evidence type="ECO:0000256" key="3">
    <source>
        <dbReference type="ARBA" id="ARBA00022801"/>
    </source>
</evidence>
<dbReference type="RefSeq" id="WP_055944052.1">
    <property type="nucleotide sequence ID" value="NZ_DBGDCA010000034.1"/>
</dbReference>
<feature type="site" description="Important for catalytic activity, responsible for pKa modulation of the active site Glu and correct orientation of both the proton donor and substrate" evidence="6">
    <location>
        <position position="244"/>
    </location>
</feature>
<comment type="similarity">
    <text evidence="2">Belongs to the glycosyl hydrolase 43 family.</text>
</comment>
<dbReference type="SUPFAM" id="SSF75005">
    <property type="entry name" value="Arabinanase/levansucrase/invertase"/>
    <property type="match status" value="1"/>
</dbReference>
<evidence type="ECO:0000313" key="10">
    <source>
        <dbReference type="Proteomes" id="UP000050833"/>
    </source>
</evidence>
<proteinExistence type="inferred from homology"/>
<sequence length="1025" mass="111953">MKKNFKRAGAIVLSTALALSTATTSLPSLSLFNNESVAKAASVTHVTTSPTRVSVHDPSITKSSDGTYYVYGSHTAAAKSTDLVNWTKLSNDLNAGDSTSATNNFVFGNMPENLKKPFKWAGDHDEDASFYNVWAPDVFWNPDYINTDGTKGAYMIYFCTSSTAVRSVIAFGVSQSIEGPFTCVDTLIYSGFTKNKPAFEGSKDTSYTNTNIPDLIKSGQIEKYDTTWSSGDSYNNSYAPNAIDPEIYYDKSGKMWMTYGSWSGGIFTLEIDPATGKAKYPGKTYTRDDGLQVDQYFGTRIAGGKATSGEGPFILYDEKTDYFYLYMSYDWLGVDGGYNMRLFRSKNPDGPFVDAAGNNANMYVSNGKDHNDVGIKVMGTYKFSCLDKYYKAEGHNSAMIDDDGQMYLIYHTRFSDSDDYHEVRVHQQFQNEEGWPVTAPFENKGDKISKTGYAKDDIVGEYEFVNHGKSGVATAKTQSIKLNADGTISGDVTGTWTAKDGTYYMNAVINKVTYSGVFFLQHDESSDCKKVMTFTAIGTNNQSVWGVKKDAYKYTDKEILERAAGNLDADRPVISKTTSDITLPTEGFNSSTITWSSSNADIIANDGKVTRPENDTEVTLTATIKSGNETVTKTYKTTVLASSLIPDYKYDFESVSEKSVANSGKNSAAATLIGNAKVSKDNWYGNVLTIKNTKSNENYLSLPSDLFKNIDESGFTVGMWVKVNSETTDATALFEAKSSKNRNCYPYTALHSSVYADFASLEGTAKGSYQTSFISGRWSHVVYTVSKDGVKTYIDGDLSANQEVSLSEALSDNKLSDIDDVRIGSGIMSYLEDVQNAQFDNIEFYSTALSDKNVKEKYKEESAAYPTLKFNASATTLYAGGNTGKTAKLSVSASPSITKEVTYTSSNPGVAETSNGILTAKKAGTTTVTATITSGDKTKTLTKTFTVKKAYIKFTSKKASLKVKKTAKFKVKGYGVKLSNVKWSSNKPAVLAVNNSGKVIAKKKGKAVITAKMGKYKVTYKVTVK</sequence>
<keyword evidence="10" id="KW-1185">Reference proteome</keyword>
<dbReference type="Pfam" id="PF16369">
    <property type="entry name" value="GH43_C"/>
    <property type="match status" value="1"/>
</dbReference>
<feature type="active site" description="Proton acceptor" evidence="5">
    <location>
        <position position="57"/>
    </location>
</feature>
<comment type="caution">
    <text evidence="9">The sequence shown here is derived from an EMBL/GenBank/DDBJ whole genome shotgun (WGS) entry which is preliminary data.</text>
</comment>
<dbReference type="AlphaFoldDB" id="A0AAW3JQ89"/>
<dbReference type="InterPro" id="IPR013320">
    <property type="entry name" value="ConA-like_dom_sf"/>
</dbReference>
<dbReference type="EMBL" id="LLKB01000005">
    <property type="protein sequence ID" value="KQC84862.1"/>
    <property type="molecule type" value="Genomic_DNA"/>
</dbReference>
<keyword evidence="3" id="KW-0378">Hydrolase</keyword>
<dbReference type="InterPro" id="IPR003343">
    <property type="entry name" value="Big_2"/>
</dbReference>
<evidence type="ECO:0000313" key="9">
    <source>
        <dbReference type="EMBL" id="KQC84862.1"/>
    </source>
</evidence>
<feature type="signal peptide" evidence="7">
    <location>
        <begin position="1"/>
        <end position="25"/>
    </location>
</feature>
<dbReference type="CDD" id="cd18832">
    <property type="entry name" value="GH43_GsAbnA-like"/>
    <property type="match status" value="1"/>
</dbReference>
<evidence type="ECO:0000256" key="6">
    <source>
        <dbReference type="PIRSR" id="PIRSR606710-2"/>
    </source>
</evidence>
<organism evidence="9 10">
    <name type="scientific">Butyribacter intestini</name>
    <dbReference type="NCBI Taxonomy" id="1703332"/>
    <lineage>
        <taxon>Bacteria</taxon>
        <taxon>Bacillati</taxon>
        <taxon>Bacillota</taxon>
        <taxon>Clostridia</taxon>
        <taxon>Lachnospirales</taxon>
        <taxon>Lachnospiraceae</taxon>
        <taxon>Butyribacter</taxon>
    </lineage>
</organism>
<dbReference type="InterPro" id="IPR023296">
    <property type="entry name" value="Glyco_hydro_beta-prop_sf"/>
</dbReference>
<dbReference type="SUPFAM" id="SSF49899">
    <property type="entry name" value="Concanavalin A-like lectins/glucanases"/>
    <property type="match status" value="1"/>
</dbReference>
<feature type="domain" description="BIG2" evidence="8">
    <location>
        <begin position="948"/>
        <end position="1022"/>
    </location>
</feature>
<feature type="domain" description="BIG2" evidence="8">
    <location>
        <begin position="864"/>
        <end position="942"/>
    </location>
</feature>
<dbReference type="InterPro" id="IPR032291">
    <property type="entry name" value="Abn2_C"/>
</dbReference>
<dbReference type="PANTHER" id="PTHR43301:SF3">
    <property type="entry name" value="ARABINAN ENDO-1,5-ALPHA-L-ARABINOSIDASE A-RELATED"/>
    <property type="match status" value="1"/>
</dbReference>
<evidence type="ECO:0000259" key="8">
    <source>
        <dbReference type="SMART" id="SM00635"/>
    </source>
</evidence>
<keyword evidence="4" id="KW-0326">Glycosidase</keyword>
<evidence type="ECO:0000256" key="7">
    <source>
        <dbReference type="SAM" id="SignalP"/>
    </source>
</evidence>
<keyword evidence="7" id="KW-0732">Signal</keyword>
<feature type="chain" id="PRO_5043879011" description="BIG2 domain-containing protein" evidence="7">
    <location>
        <begin position="26"/>
        <end position="1025"/>
    </location>
</feature>
<dbReference type="InterPro" id="IPR006710">
    <property type="entry name" value="Glyco_hydro_43"/>
</dbReference>
<dbReference type="InterPro" id="IPR046780">
    <property type="entry name" value="aBig_2"/>
</dbReference>
<dbReference type="Gene3D" id="2.60.40.1080">
    <property type="match status" value="2"/>
</dbReference>
<dbReference type="SUPFAM" id="SSF49373">
    <property type="entry name" value="Invasin/intimin cell-adhesion fragments"/>
    <property type="match status" value="2"/>
</dbReference>
<dbReference type="Pfam" id="PF02368">
    <property type="entry name" value="Big_2"/>
    <property type="match status" value="1"/>
</dbReference>
<evidence type="ECO:0000256" key="4">
    <source>
        <dbReference type="ARBA" id="ARBA00023295"/>
    </source>
</evidence>
<dbReference type="Gene3D" id="2.40.128.10">
    <property type="match status" value="1"/>
</dbReference>
<protein>
    <recommendedName>
        <fullName evidence="8">BIG2 domain-containing protein</fullName>
    </recommendedName>
</protein>
<dbReference type="Gene3D" id="2.115.10.20">
    <property type="entry name" value="Glycosyl hydrolase domain, family 43"/>
    <property type="match status" value="1"/>
</dbReference>
<dbReference type="PANTHER" id="PTHR43301">
    <property type="entry name" value="ARABINAN ENDO-1,5-ALPHA-L-ARABINOSIDASE"/>
    <property type="match status" value="1"/>
</dbReference>
<dbReference type="Proteomes" id="UP000050833">
    <property type="component" value="Unassembled WGS sequence"/>
</dbReference>
<dbReference type="Gene3D" id="2.60.120.200">
    <property type="match status" value="1"/>
</dbReference>
<dbReference type="GO" id="GO:0004553">
    <property type="term" value="F:hydrolase activity, hydrolyzing O-glycosyl compounds"/>
    <property type="evidence" value="ECO:0007669"/>
    <property type="project" value="InterPro"/>
</dbReference>
<dbReference type="InterPro" id="IPR050727">
    <property type="entry name" value="GH43_arabinanases"/>
</dbReference>
<evidence type="ECO:0000256" key="1">
    <source>
        <dbReference type="ARBA" id="ARBA00004834"/>
    </source>
</evidence>
<dbReference type="GO" id="GO:0005975">
    <property type="term" value="P:carbohydrate metabolic process"/>
    <property type="evidence" value="ECO:0007669"/>
    <property type="project" value="InterPro"/>
</dbReference>
<dbReference type="Pfam" id="PF20578">
    <property type="entry name" value="aBig_2"/>
    <property type="match status" value="1"/>
</dbReference>
<dbReference type="SMART" id="SM00635">
    <property type="entry name" value="BID_2"/>
    <property type="match status" value="2"/>
</dbReference>
<reference evidence="9 10" key="1">
    <citation type="submission" date="2015-10" db="EMBL/GenBank/DDBJ databases">
        <title>Butyribacter intestini gen. nov., sp. nov., a butyric acid-producing bacterium of the family Lachnospiraceae isolated from the human faeces.</title>
        <authorList>
            <person name="Zou Y."/>
            <person name="Xue W."/>
            <person name="Luo G."/>
            <person name="Lv M."/>
        </authorList>
    </citation>
    <scope>NUCLEOTIDE SEQUENCE [LARGE SCALE GENOMIC DNA]</scope>
    <source>
        <strain evidence="9 10">TF01-11</strain>
    </source>
</reference>
<name>A0AAW3JQ89_9FIRM</name>
<dbReference type="Pfam" id="PF13385">
    <property type="entry name" value="Laminin_G_3"/>
    <property type="match status" value="1"/>
</dbReference>